<dbReference type="InterPro" id="IPR021136">
    <property type="entry name" value="Flagellar_hook_control-like_C"/>
</dbReference>
<keyword evidence="3" id="KW-0966">Cell projection</keyword>
<feature type="compositionally biased region" description="Polar residues" evidence="1">
    <location>
        <begin position="436"/>
        <end position="448"/>
    </location>
</feature>
<dbReference type="EMBL" id="QAOK01000015">
    <property type="protein sequence ID" value="PTQ80540.1"/>
    <property type="molecule type" value="Genomic_DNA"/>
</dbReference>
<feature type="region of interest" description="Disordered" evidence="1">
    <location>
        <begin position="147"/>
        <end position="174"/>
    </location>
</feature>
<evidence type="ECO:0000259" key="2">
    <source>
        <dbReference type="Pfam" id="PF02120"/>
    </source>
</evidence>
<feature type="region of interest" description="Disordered" evidence="1">
    <location>
        <begin position="1"/>
        <end position="93"/>
    </location>
</feature>
<dbReference type="PANTHER" id="PTHR37533">
    <property type="entry name" value="FLAGELLAR HOOK-LENGTH CONTROL PROTEIN"/>
    <property type="match status" value="1"/>
</dbReference>
<evidence type="ECO:0000256" key="1">
    <source>
        <dbReference type="SAM" id="MobiDB-lite"/>
    </source>
</evidence>
<dbReference type="CDD" id="cd17470">
    <property type="entry name" value="T3SS_Flik_C"/>
    <property type="match status" value="1"/>
</dbReference>
<dbReference type="InterPro" id="IPR052563">
    <property type="entry name" value="FliK"/>
</dbReference>
<reference evidence="3 4" key="1">
    <citation type="submission" date="2018-04" db="EMBL/GenBank/DDBJ databases">
        <title>Active sludge and wastewater microbial communities from Klosterneuburg, Austria.</title>
        <authorList>
            <person name="Wagner M."/>
        </authorList>
    </citation>
    <scope>NUCLEOTIDE SEQUENCE [LARGE SCALE GENOMIC DNA]</scope>
    <source>
        <strain evidence="3 4">Nl12</strain>
    </source>
</reference>
<dbReference type="Gene3D" id="3.30.750.140">
    <property type="match status" value="1"/>
</dbReference>
<dbReference type="AlphaFoldDB" id="A0A2T5I9Q1"/>
<accession>A0A2T5I9Q1</accession>
<feature type="compositionally biased region" description="Polar residues" evidence="1">
    <location>
        <begin position="149"/>
        <end position="161"/>
    </location>
</feature>
<feature type="domain" description="Flagellar hook-length control protein-like C-terminal" evidence="2">
    <location>
        <begin position="366"/>
        <end position="448"/>
    </location>
</feature>
<dbReference type="RefSeq" id="WP_107762422.1">
    <property type="nucleotide sequence ID" value="NZ_QAOK01000015.1"/>
</dbReference>
<dbReference type="Pfam" id="PF02120">
    <property type="entry name" value="Flg_hook"/>
    <property type="match status" value="1"/>
</dbReference>
<feature type="region of interest" description="Disordered" evidence="1">
    <location>
        <begin position="436"/>
        <end position="480"/>
    </location>
</feature>
<feature type="compositionally biased region" description="Polar residues" evidence="1">
    <location>
        <begin position="471"/>
        <end position="480"/>
    </location>
</feature>
<keyword evidence="3" id="KW-0969">Cilium</keyword>
<name>A0A2T5I9Q1_9PROT</name>
<feature type="compositionally biased region" description="Basic and acidic residues" evidence="1">
    <location>
        <begin position="449"/>
        <end position="467"/>
    </location>
</feature>
<dbReference type="Proteomes" id="UP000244152">
    <property type="component" value="Unassembled WGS sequence"/>
</dbReference>
<keyword evidence="3" id="KW-0282">Flagellum</keyword>
<comment type="caution">
    <text evidence="3">The sequence shown here is derived from an EMBL/GenBank/DDBJ whole genome shotgun (WGS) entry which is preliminary data.</text>
</comment>
<gene>
    <name evidence="3" type="ORF">C8R21_11537</name>
</gene>
<protein>
    <submittedName>
        <fullName evidence="3">Flagellar hook-length control protein FliK</fullName>
    </submittedName>
</protein>
<dbReference type="InterPro" id="IPR038610">
    <property type="entry name" value="FliK-like_C_sf"/>
</dbReference>
<organism evidence="3 4">
    <name type="scientific">Nitrosospira multiformis</name>
    <dbReference type="NCBI Taxonomy" id="1231"/>
    <lineage>
        <taxon>Bacteria</taxon>
        <taxon>Pseudomonadati</taxon>
        <taxon>Pseudomonadota</taxon>
        <taxon>Betaproteobacteria</taxon>
        <taxon>Nitrosomonadales</taxon>
        <taxon>Nitrosomonadaceae</taxon>
        <taxon>Nitrosospira</taxon>
    </lineage>
</organism>
<dbReference type="PANTHER" id="PTHR37533:SF2">
    <property type="entry name" value="FLAGELLAR HOOK-LENGTH CONTROL PROTEIN"/>
    <property type="match status" value="1"/>
</dbReference>
<feature type="compositionally biased region" description="Basic and acidic residues" evidence="1">
    <location>
        <begin position="29"/>
        <end position="46"/>
    </location>
</feature>
<evidence type="ECO:0000313" key="4">
    <source>
        <dbReference type="Proteomes" id="UP000244152"/>
    </source>
</evidence>
<sequence length="494" mass="51053">MLSVSSRTALHPVKDTLTESRSATQESAPDFRKLLAAEVGGDDKAPDTGASDPQVGMAADATGNGLGIPGNPSLKDSEDTHGETGAEEDCSGKEGNMTAEMLAGGFQLARLATVTEIPGITDALHLPGTGRTPDTVSGIETRIPAGMPVQQQPDAAFSQRNANDRPRSAAGQITSSAASIGHEVGREAQAGGDAKLPDPSGLTPGENVISVAQVMGAGMYLSSAIAGGSQEGQTTVRTASSRIVSAPAAGGKLPQDMKFTGVAAHEMSHSDSAFSESRLAGISSSLGDFLRDAGHLRPASTAGSDTSSLSTLTAPVVPHELLTSSPSPRHLIVEPGAVPGIADLGDPSFRLEPRVGTGSWDNALGQRVLWMVSHQHQIAELNLNPPDLGPLQVVLSVNSDQASAAFVSQNPEVRQALEAALPRLKEMMAESGINLGNATVSDQGSRQQGDFERQNSGRSHYRQEESRIASAGTSLGMSRSTADIRGHQLVDTFA</sequence>
<evidence type="ECO:0000313" key="3">
    <source>
        <dbReference type="EMBL" id="PTQ80540.1"/>
    </source>
</evidence>
<proteinExistence type="predicted"/>
<feature type="compositionally biased region" description="Basic and acidic residues" evidence="1">
    <location>
        <begin position="75"/>
        <end position="84"/>
    </location>
</feature>